<evidence type="ECO:0000313" key="2">
    <source>
        <dbReference type="Proteomes" id="UP001162836"/>
    </source>
</evidence>
<organism evidence="1 2">
    <name type="scientific">Neobacillus sedimentimangrovi</name>
    <dbReference type="NCBI Taxonomy" id="2699460"/>
    <lineage>
        <taxon>Bacteria</taxon>
        <taxon>Bacillati</taxon>
        <taxon>Bacillota</taxon>
        <taxon>Bacilli</taxon>
        <taxon>Bacillales</taxon>
        <taxon>Bacillaceae</taxon>
        <taxon>Neobacillus</taxon>
    </lineage>
</organism>
<sequence>MLLPFPLKSNGFLDEEGIFKLVIGTFRLPLHYLEELTPQEIGWLRESHLEREKEKYEMIAYAFQVGYYRAKTGKKVEMFKKANKSKVGTITKEEKQKELDILNKLFD</sequence>
<dbReference type="Proteomes" id="UP001162836">
    <property type="component" value="Unassembled WGS sequence"/>
</dbReference>
<keyword evidence="2" id="KW-1185">Reference proteome</keyword>
<protein>
    <submittedName>
        <fullName evidence="1">Uncharacterized protein</fullName>
    </submittedName>
</protein>
<dbReference type="RefSeq" id="WP_231315076.1">
    <property type="nucleotide sequence ID" value="NZ_JAJODE010000039.1"/>
</dbReference>
<accession>A0ABS8QKH7</accession>
<reference evidence="1 2" key="1">
    <citation type="journal article" date="2023" name="Antonie Van Leeuwenhoek">
        <title>Unveiling the genomic potential of a novel thermostable glycoside hydrolases producing Neobacillus sedimentimangrovi UE25.</title>
        <authorList>
            <person name="Ejaz U."/>
            <person name="Saleem F."/>
            <person name="Rashid R."/>
            <person name="Hasan K.A."/>
            <person name="Syed M.N."/>
            <person name="Sohail M."/>
        </authorList>
    </citation>
    <scope>NUCLEOTIDE SEQUENCE [LARGE SCALE GENOMIC DNA]</scope>
    <source>
        <strain evidence="1 2">UE25</strain>
    </source>
</reference>
<comment type="caution">
    <text evidence="1">The sequence shown here is derived from an EMBL/GenBank/DDBJ whole genome shotgun (WGS) entry which is preliminary data.</text>
</comment>
<evidence type="ECO:0000313" key="1">
    <source>
        <dbReference type="EMBL" id="MCD4839728.1"/>
    </source>
</evidence>
<name>A0ABS8QKH7_9BACI</name>
<gene>
    <name evidence="1" type="ORF">LRS37_12800</name>
</gene>
<proteinExistence type="predicted"/>
<dbReference type="EMBL" id="JAJODE010000039">
    <property type="protein sequence ID" value="MCD4839728.1"/>
    <property type="molecule type" value="Genomic_DNA"/>
</dbReference>